<evidence type="ECO:0000313" key="3">
    <source>
        <dbReference type="EMBL" id="EME82562.1"/>
    </source>
</evidence>
<keyword evidence="4" id="KW-1185">Reference proteome</keyword>
<keyword evidence="1" id="KW-0238">DNA-binding</keyword>
<dbReference type="EMBL" id="KB446558">
    <property type="protein sequence ID" value="EME82562.1"/>
    <property type="molecule type" value="Genomic_DNA"/>
</dbReference>
<sequence>MPASVTTSEQEEEDYQPVLHFIVDVDQLTNHGINASDVSKLKLSSYYTIGQVMNAHSKVLKTIKGYSEQKVEKVKEAARKCQPHGFTGMMTAQELLMRRKGCFRIQTGSKQWDTILGGGFESRSVNEVYGEYRCGKTQLCHTMCVIAQTVPKLKRPMSLLPAASTILTKLDLDVSPLLPHDLQPCLADCFPDFAAISLTNAGNIATNPEEIIGGKYLERDGEHFSWKHTSIARSIDQIGLKHYWAHHVWRSVLQTYIKHSQIQTLYVKSPKCTVGWALAKDILSALGF</sequence>
<dbReference type="SUPFAM" id="SSF47794">
    <property type="entry name" value="Rad51 N-terminal domain-like"/>
    <property type="match status" value="1"/>
</dbReference>
<dbReference type="Proteomes" id="UP000016932">
    <property type="component" value="Unassembled WGS sequence"/>
</dbReference>
<dbReference type="GeneID" id="19335556"/>
<name>M3AZC9_PSEFD</name>
<evidence type="ECO:0000256" key="1">
    <source>
        <dbReference type="ARBA" id="ARBA00023125"/>
    </source>
</evidence>
<evidence type="ECO:0000259" key="2">
    <source>
        <dbReference type="Pfam" id="PF08423"/>
    </source>
</evidence>
<dbReference type="OrthoDB" id="10251254at2759"/>
<protein>
    <recommendedName>
        <fullName evidence="2">Rad51-like C-terminal domain-containing protein</fullName>
    </recommendedName>
</protein>
<proteinExistence type="predicted"/>
<dbReference type="Pfam" id="PF08423">
    <property type="entry name" value="Rad51"/>
    <property type="match status" value="1"/>
</dbReference>
<dbReference type="GO" id="GO:0000150">
    <property type="term" value="F:DNA strand exchange activity"/>
    <property type="evidence" value="ECO:0007669"/>
    <property type="project" value="TreeGrafter"/>
</dbReference>
<dbReference type="GO" id="GO:0003697">
    <property type="term" value="F:single-stranded DNA binding"/>
    <property type="evidence" value="ECO:0007669"/>
    <property type="project" value="TreeGrafter"/>
</dbReference>
<dbReference type="GO" id="GO:0000730">
    <property type="term" value="P:DNA recombinase assembly"/>
    <property type="evidence" value="ECO:0007669"/>
    <property type="project" value="TreeGrafter"/>
</dbReference>
<dbReference type="KEGG" id="pfj:MYCFIDRAFT_196089"/>
<gene>
    <name evidence="3" type="ORF">MYCFIDRAFT_196089</name>
</gene>
<dbReference type="InterPro" id="IPR010995">
    <property type="entry name" value="DNA_repair_Rad51/TF_NusA_a-hlx"/>
</dbReference>
<dbReference type="Gene3D" id="3.40.50.300">
    <property type="entry name" value="P-loop containing nucleotide triphosphate hydrolases"/>
    <property type="match status" value="1"/>
</dbReference>
<dbReference type="HOGENOM" id="CLU_966843_0_0_1"/>
<dbReference type="InterPro" id="IPR013632">
    <property type="entry name" value="Rad51_C"/>
</dbReference>
<dbReference type="GO" id="GO:0000794">
    <property type="term" value="C:condensed nuclear chromosome"/>
    <property type="evidence" value="ECO:0007669"/>
    <property type="project" value="TreeGrafter"/>
</dbReference>
<dbReference type="AlphaFoldDB" id="M3AZC9"/>
<dbReference type="GO" id="GO:0070192">
    <property type="term" value="P:chromosome organization involved in meiotic cell cycle"/>
    <property type="evidence" value="ECO:0007669"/>
    <property type="project" value="TreeGrafter"/>
</dbReference>
<feature type="domain" description="Rad51-like C-terminal" evidence="2">
    <location>
        <begin position="98"/>
        <end position="149"/>
    </location>
</feature>
<dbReference type="eggNOG" id="KOG1434">
    <property type="taxonomic scope" value="Eukaryota"/>
</dbReference>
<reference evidence="3 4" key="1">
    <citation type="journal article" date="2012" name="PLoS Pathog.">
        <title>Diverse lifestyles and strategies of plant pathogenesis encoded in the genomes of eighteen Dothideomycetes fungi.</title>
        <authorList>
            <person name="Ohm R.A."/>
            <person name="Feau N."/>
            <person name="Henrissat B."/>
            <person name="Schoch C.L."/>
            <person name="Horwitz B.A."/>
            <person name="Barry K.W."/>
            <person name="Condon B.J."/>
            <person name="Copeland A.C."/>
            <person name="Dhillon B."/>
            <person name="Glaser F."/>
            <person name="Hesse C.N."/>
            <person name="Kosti I."/>
            <person name="LaButti K."/>
            <person name="Lindquist E.A."/>
            <person name="Lucas S."/>
            <person name="Salamov A.A."/>
            <person name="Bradshaw R.E."/>
            <person name="Ciuffetti L."/>
            <person name="Hamelin R.C."/>
            <person name="Kema G.H.J."/>
            <person name="Lawrence C."/>
            <person name="Scott J.A."/>
            <person name="Spatafora J.W."/>
            <person name="Turgeon B.G."/>
            <person name="de Wit P.J.G.M."/>
            <person name="Zhong S."/>
            <person name="Goodwin S.B."/>
            <person name="Grigoriev I.V."/>
        </authorList>
    </citation>
    <scope>NUCLEOTIDE SEQUENCE [LARGE SCALE GENOMIC DNA]</scope>
    <source>
        <strain evidence="3 4">CIRAD86</strain>
    </source>
</reference>
<organism evidence="3 4">
    <name type="scientific">Pseudocercospora fijiensis (strain CIRAD86)</name>
    <name type="common">Black leaf streak disease fungus</name>
    <name type="synonym">Mycosphaerella fijiensis</name>
    <dbReference type="NCBI Taxonomy" id="383855"/>
    <lineage>
        <taxon>Eukaryota</taxon>
        <taxon>Fungi</taxon>
        <taxon>Dikarya</taxon>
        <taxon>Ascomycota</taxon>
        <taxon>Pezizomycotina</taxon>
        <taxon>Dothideomycetes</taxon>
        <taxon>Dothideomycetidae</taxon>
        <taxon>Mycosphaerellales</taxon>
        <taxon>Mycosphaerellaceae</taxon>
        <taxon>Pseudocercospora</taxon>
    </lineage>
</organism>
<dbReference type="GO" id="GO:0003690">
    <property type="term" value="F:double-stranded DNA binding"/>
    <property type="evidence" value="ECO:0007669"/>
    <property type="project" value="TreeGrafter"/>
</dbReference>
<dbReference type="PANTHER" id="PTHR22942:SF30">
    <property type="entry name" value="MEIOTIC RECOMBINATION PROTEIN DMC1_LIM15 HOMOLOG"/>
    <property type="match status" value="1"/>
</dbReference>
<dbReference type="PANTHER" id="PTHR22942">
    <property type="entry name" value="RECA/RAD51/RADA DNA STRAND-PAIRING FAMILY MEMBER"/>
    <property type="match status" value="1"/>
</dbReference>
<dbReference type="STRING" id="383855.M3AZC9"/>
<dbReference type="GO" id="GO:0042148">
    <property type="term" value="P:DNA strand invasion"/>
    <property type="evidence" value="ECO:0007669"/>
    <property type="project" value="TreeGrafter"/>
</dbReference>
<dbReference type="VEuPathDB" id="FungiDB:MYCFIDRAFT_196089"/>
<dbReference type="GO" id="GO:0008094">
    <property type="term" value="F:ATP-dependent activity, acting on DNA"/>
    <property type="evidence" value="ECO:0007669"/>
    <property type="project" value="TreeGrafter"/>
</dbReference>
<dbReference type="RefSeq" id="XP_007926059.1">
    <property type="nucleotide sequence ID" value="XM_007927868.1"/>
</dbReference>
<dbReference type="GO" id="GO:0007131">
    <property type="term" value="P:reciprocal meiotic recombination"/>
    <property type="evidence" value="ECO:0007669"/>
    <property type="project" value="TreeGrafter"/>
</dbReference>
<evidence type="ECO:0000313" key="4">
    <source>
        <dbReference type="Proteomes" id="UP000016932"/>
    </source>
</evidence>
<dbReference type="GO" id="GO:0006312">
    <property type="term" value="P:mitotic recombination"/>
    <property type="evidence" value="ECO:0007669"/>
    <property type="project" value="TreeGrafter"/>
</dbReference>
<dbReference type="InterPro" id="IPR027417">
    <property type="entry name" value="P-loop_NTPase"/>
</dbReference>
<dbReference type="SUPFAM" id="SSF52540">
    <property type="entry name" value="P-loop containing nucleoside triphosphate hydrolases"/>
    <property type="match status" value="1"/>
</dbReference>
<dbReference type="GO" id="GO:0000166">
    <property type="term" value="F:nucleotide binding"/>
    <property type="evidence" value="ECO:0007669"/>
    <property type="project" value="InterPro"/>
</dbReference>
<dbReference type="Gene3D" id="1.10.150.20">
    <property type="entry name" value="5' to 3' exonuclease, C-terminal subdomain"/>
    <property type="match status" value="1"/>
</dbReference>
<accession>M3AZC9</accession>